<feature type="compositionally biased region" description="Pro residues" evidence="1">
    <location>
        <begin position="37"/>
        <end position="48"/>
    </location>
</feature>
<evidence type="ECO:0000256" key="1">
    <source>
        <dbReference type="SAM" id="MobiDB-lite"/>
    </source>
</evidence>
<reference evidence="2 3" key="1">
    <citation type="journal article" date="2023" name="Hortic Res">
        <title>Pangenome of water caltrop reveals structural variations and asymmetric subgenome divergence after allopolyploidization.</title>
        <authorList>
            <person name="Zhang X."/>
            <person name="Chen Y."/>
            <person name="Wang L."/>
            <person name="Yuan Y."/>
            <person name="Fang M."/>
            <person name="Shi L."/>
            <person name="Lu R."/>
            <person name="Comes H.P."/>
            <person name="Ma Y."/>
            <person name="Chen Y."/>
            <person name="Huang G."/>
            <person name="Zhou Y."/>
            <person name="Zheng Z."/>
            <person name="Qiu Y."/>
        </authorList>
    </citation>
    <scope>NUCLEOTIDE SEQUENCE [LARGE SCALE GENOMIC DNA]</scope>
    <source>
        <strain evidence="2">F231</strain>
    </source>
</reference>
<comment type="caution">
    <text evidence="2">The sequence shown here is derived from an EMBL/GenBank/DDBJ whole genome shotgun (WGS) entry which is preliminary data.</text>
</comment>
<name>A0AAN7LY54_TRANT</name>
<feature type="compositionally biased region" description="Low complexity" evidence="1">
    <location>
        <begin position="160"/>
        <end position="171"/>
    </location>
</feature>
<feature type="region of interest" description="Disordered" evidence="1">
    <location>
        <begin position="156"/>
        <end position="219"/>
    </location>
</feature>
<dbReference type="EMBL" id="JAXQNO010000007">
    <property type="protein sequence ID" value="KAK4794544.1"/>
    <property type="molecule type" value="Genomic_DNA"/>
</dbReference>
<protein>
    <submittedName>
        <fullName evidence="2">Uncharacterized protein</fullName>
    </submittedName>
</protein>
<dbReference type="Proteomes" id="UP001346149">
    <property type="component" value="Unassembled WGS sequence"/>
</dbReference>
<organism evidence="2 3">
    <name type="scientific">Trapa natans</name>
    <name type="common">Water chestnut</name>
    <dbReference type="NCBI Taxonomy" id="22666"/>
    <lineage>
        <taxon>Eukaryota</taxon>
        <taxon>Viridiplantae</taxon>
        <taxon>Streptophyta</taxon>
        <taxon>Embryophyta</taxon>
        <taxon>Tracheophyta</taxon>
        <taxon>Spermatophyta</taxon>
        <taxon>Magnoliopsida</taxon>
        <taxon>eudicotyledons</taxon>
        <taxon>Gunneridae</taxon>
        <taxon>Pentapetalae</taxon>
        <taxon>rosids</taxon>
        <taxon>malvids</taxon>
        <taxon>Myrtales</taxon>
        <taxon>Lythraceae</taxon>
        <taxon>Trapa</taxon>
    </lineage>
</organism>
<dbReference type="AlphaFoldDB" id="A0AAN7LY54"/>
<keyword evidence="3" id="KW-1185">Reference proteome</keyword>
<feature type="compositionally biased region" description="Polar residues" evidence="1">
    <location>
        <begin position="123"/>
        <end position="135"/>
    </location>
</feature>
<proteinExistence type="predicted"/>
<accession>A0AAN7LY54</accession>
<gene>
    <name evidence="2" type="ORF">SAY86_012538</name>
</gene>
<evidence type="ECO:0000313" key="3">
    <source>
        <dbReference type="Proteomes" id="UP001346149"/>
    </source>
</evidence>
<dbReference type="PANTHER" id="PTHR35486">
    <property type="entry name" value="EXPRESSED PROTEIN"/>
    <property type="match status" value="1"/>
</dbReference>
<feature type="compositionally biased region" description="Polar residues" evidence="1">
    <location>
        <begin position="202"/>
        <end position="211"/>
    </location>
</feature>
<feature type="region of interest" description="Disordered" evidence="1">
    <location>
        <begin position="113"/>
        <end position="135"/>
    </location>
</feature>
<dbReference type="PANTHER" id="PTHR35486:SF1">
    <property type="entry name" value="OS02G0689500 PROTEIN"/>
    <property type="match status" value="1"/>
</dbReference>
<evidence type="ECO:0000313" key="2">
    <source>
        <dbReference type="EMBL" id="KAK4794544.1"/>
    </source>
</evidence>
<feature type="region of interest" description="Disordered" evidence="1">
    <location>
        <begin position="71"/>
        <end position="93"/>
    </location>
</feature>
<sequence length="311" mass="33914">MRCKKHPADLSSSVGVCATCLRERLFVLIATQARAQPPQPPPQPPPAPSHHAFPCSVSPYVARRKSDGSRDLRFYSTPQVGPGAASGCIPPLRKKKRNRGLSVLLHLFRSRSEKFDSDPDPRVTSSPHRQSCKTFSLSSSSSYSWLSFIPGRRRDPSRLSSMADSTSMSASDNKKSSWVSGRGLSPVQRADSDADVDDRSQSGSACSSESPQGWRKTPTAGITLASTAVGRRTRPLYARNMSGLAFCLSPLVRASPVQRWKQKKGSCLHQEIGFSGDIRASPRPHISMAASACANRSRKLADFGRRINHNN</sequence>
<feature type="region of interest" description="Disordered" evidence="1">
    <location>
        <begin position="34"/>
        <end position="53"/>
    </location>
</feature>